<comment type="caution">
    <text evidence="2">The sequence shown here is derived from an EMBL/GenBank/DDBJ whole genome shotgun (WGS) entry which is preliminary data.</text>
</comment>
<dbReference type="Proteomes" id="UP001152523">
    <property type="component" value="Unassembled WGS sequence"/>
</dbReference>
<organism evidence="2 3">
    <name type="scientific">Cuscuta epithymum</name>
    <dbReference type="NCBI Taxonomy" id="186058"/>
    <lineage>
        <taxon>Eukaryota</taxon>
        <taxon>Viridiplantae</taxon>
        <taxon>Streptophyta</taxon>
        <taxon>Embryophyta</taxon>
        <taxon>Tracheophyta</taxon>
        <taxon>Spermatophyta</taxon>
        <taxon>Magnoliopsida</taxon>
        <taxon>eudicotyledons</taxon>
        <taxon>Gunneridae</taxon>
        <taxon>Pentapetalae</taxon>
        <taxon>asterids</taxon>
        <taxon>lamiids</taxon>
        <taxon>Solanales</taxon>
        <taxon>Convolvulaceae</taxon>
        <taxon>Cuscuteae</taxon>
        <taxon>Cuscuta</taxon>
        <taxon>Cuscuta subgen. Cuscuta</taxon>
    </lineage>
</organism>
<keyword evidence="3" id="KW-1185">Reference proteome</keyword>
<accession>A0AAV0CSL2</accession>
<evidence type="ECO:0000256" key="1">
    <source>
        <dbReference type="SAM" id="SignalP"/>
    </source>
</evidence>
<proteinExistence type="predicted"/>
<evidence type="ECO:0000313" key="3">
    <source>
        <dbReference type="Proteomes" id="UP001152523"/>
    </source>
</evidence>
<gene>
    <name evidence="2" type="ORF">CEPIT_LOCUS8224</name>
</gene>
<dbReference type="EMBL" id="CAMAPF010000039">
    <property type="protein sequence ID" value="CAH9082698.1"/>
    <property type="molecule type" value="Genomic_DNA"/>
</dbReference>
<feature type="signal peptide" evidence="1">
    <location>
        <begin position="1"/>
        <end position="26"/>
    </location>
</feature>
<sequence>MGSKISGIVLICIILLVTFNLDVTLSTQDPGKQPTKTCTAYIDRPPCTDDFCAKNCPNYTNNAPVISSVCELPKKYRCICTFKCYAPPPLSPENSFSYNN</sequence>
<reference evidence="2" key="1">
    <citation type="submission" date="2022-07" db="EMBL/GenBank/DDBJ databases">
        <authorList>
            <person name="Macas J."/>
            <person name="Novak P."/>
            <person name="Neumann P."/>
        </authorList>
    </citation>
    <scope>NUCLEOTIDE SEQUENCE</scope>
</reference>
<evidence type="ECO:0000313" key="2">
    <source>
        <dbReference type="EMBL" id="CAH9082698.1"/>
    </source>
</evidence>
<keyword evidence="1" id="KW-0732">Signal</keyword>
<feature type="chain" id="PRO_5043325701" evidence="1">
    <location>
        <begin position="27"/>
        <end position="100"/>
    </location>
</feature>
<name>A0AAV0CSL2_9ASTE</name>
<dbReference type="AlphaFoldDB" id="A0AAV0CSL2"/>
<protein>
    <submittedName>
        <fullName evidence="2">Uncharacterized protein</fullName>
    </submittedName>
</protein>